<dbReference type="Proteomes" id="UP000823631">
    <property type="component" value="Unassembled WGS sequence"/>
</dbReference>
<reference evidence="7" key="1">
    <citation type="submission" date="2020-10" db="EMBL/GenBank/DDBJ databases">
        <authorList>
            <person name="Gilroy R."/>
        </authorList>
    </citation>
    <scope>NUCLEOTIDE SEQUENCE</scope>
    <source>
        <strain evidence="7">17213</strain>
    </source>
</reference>
<comment type="similarity">
    <text evidence="1">In the C-terminal section; belongs to the transposase 35 family.</text>
</comment>
<name>A0A9D9GTX3_9GAMM</name>
<evidence type="ECO:0000259" key="5">
    <source>
        <dbReference type="Pfam" id="PF01385"/>
    </source>
</evidence>
<evidence type="ECO:0000313" key="7">
    <source>
        <dbReference type="EMBL" id="MBO8416409.1"/>
    </source>
</evidence>
<dbReference type="NCBIfam" id="NF040570">
    <property type="entry name" value="guided_TnpB"/>
    <property type="match status" value="1"/>
</dbReference>
<evidence type="ECO:0000256" key="2">
    <source>
        <dbReference type="ARBA" id="ARBA00022578"/>
    </source>
</evidence>
<keyword evidence="3" id="KW-0238">DNA-binding</keyword>
<dbReference type="CDD" id="cd00350">
    <property type="entry name" value="rubredoxin_like"/>
    <property type="match status" value="1"/>
</dbReference>
<dbReference type="GO" id="GO:0032196">
    <property type="term" value="P:transposition"/>
    <property type="evidence" value="ECO:0007669"/>
    <property type="project" value="UniProtKB-KW"/>
</dbReference>
<accession>A0A9D9GTX3</accession>
<dbReference type="GO" id="GO:0006310">
    <property type="term" value="P:DNA recombination"/>
    <property type="evidence" value="ECO:0007669"/>
    <property type="project" value="UniProtKB-KW"/>
</dbReference>
<reference evidence="7" key="2">
    <citation type="journal article" date="2021" name="PeerJ">
        <title>Extensive microbial diversity within the chicken gut microbiome revealed by metagenomics and culture.</title>
        <authorList>
            <person name="Gilroy R."/>
            <person name="Ravi A."/>
            <person name="Getino M."/>
            <person name="Pursley I."/>
            <person name="Horton D.L."/>
            <person name="Alikhan N.F."/>
            <person name="Baker D."/>
            <person name="Gharbi K."/>
            <person name="Hall N."/>
            <person name="Watson M."/>
            <person name="Adriaenssens E.M."/>
            <person name="Foster-Nyarko E."/>
            <person name="Jarju S."/>
            <person name="Secka A."/>
            <person name="Antonio M."/>
            <person name="Oren A."/>
            <person name="Chaudhuri R.R."/>
            <person name="La Ragione R."/>
            <person name="Hildebrand F."/>
            <person name="Pallen M.J."/>
        </authorList>
    </citation>
    <scope>NUCLEOTIDE SEQUENCE</scope>
    <source>
        <strain evidence="7">17213</strain>
    </source>
</reference>
<dbReference type="AlphaFoldDB" id="A0A9D9GTX3"/>
<evidence type="ECO:0000313" key="8">
    <source>
        <dbReference type="Proteomes" id="UP000823631"/>
    </source>
</evidence>
<dbReference type="Pfam" id="PF01385">
    <property type="entry name" value="OrfB_IS605"/>
    <property type="match status" value="1"/>
</dbReference>
<keyword evidence="2" id="KW-0815">Transposition</keyword>
<feature type="domain" description="Cas12f1-like TNB" evidence="6">
    <location>
        <begin position="170"/>
        <end position="234"/>
    </location>
</feature>
<proteinExistence type="inferred from homology"/>
<evidence type="ECO:0000256" key="3">
    <source>
        <dbReference type="ARBA" id="ARBA00023125"/>
    </source>
</evidence>
<feature type="domain" description="Probable transposase IS891/IS1136/IS1341" evidence="5">
    <location>
        <begin position="40"/>
        <end position="144"/>
    </location>
</feature>
<dbReference type="InterPro" id="IPR001959">
    <property type="entry name" value="Transposase"/>
</dbReference>
<keyword evidence="4" id="KW-0233">DNA recombination</keyword>
<dbReference type="EMBL" id="JADINH010000173">
    <property type="protein sequence ID" value="MBO8416409.1"/>
    <property type="molecule type" value="Genomic_DNA"/>
</dbReference>
<dbReference type="GO" id="GO:0003677">
    <property type="term" value="F:DNA binding"/>
    <property type="evidence" value="ECO:0007669"/>
    <property type="project" value="UniProtKB-KW"/>
</dbReference>
<sequence>MAHGIEQAVKGEKADPTISEHFAARKLNAVEEQHDPVMGHVPLQANTFVGLDLGKSSFLTTSDGFYIGAVDNRFDDLDHKLARLKRQTARQADGSNNQKRVLEKIRRFEQKKRDIRENILQMASAKIAYAHSVAVVEDLSNAQLAEGARLAGKDKKLREARDYLFLGRCRFVQLLESKLKRSGGALIRIPPQGSLSRCPVCGGIIEEAELADGAFKCPHCGYESSREFNKSVNIARRGLEFLLGRKRAHELCALWGQRLAAAGRFELKALLG</sequence>
<gene>
    <name evidence="7" type="ORF">IAB19_08525</name>
</gene>
<dbReference type="InterPro" id="IPR010095">
    <property type="entry name" value="Cas12f1-like_TNB"/>
</dbReference>
<dbReference type="Pfam" id="PF07282">
    <property type="entry name" value="Cas12f1-like_TNB"/>
    <property type="match status" value="1"/>
</dbReference>
<evidence type="ECO:0000259" key="6">
    <source>
        <dbReference type="Pfam" id="PF07282"/>
    </source>
</evidence>
<protein>
    <submittedName>
        <fullName evidence="7">Transposase</fullName>
    </submittedName>
</protein>
<evidence type="ECO:0000256" key="4">
    <source>
        <dbReference type="ARBA" id="ARBA00023172"/>
    </source>
</evidence>
<organism evidence="7 8">
    <name type="scientific">Candidatus Avisuccinivibrio stercorigallinarum</name>
    <dbReference type="NCBI Taxonomy" id="2840704"/>
    <lineage>
        <taxon>Bacteria</taxon>
        <taxon>Pseudomonadati</taxon>
        <taxon>Pseudomonadota</taxon>
        <taxon>Gammaproteobacteria</taxon>
        <taxon>Aeromonadales</taxon>
        <taxon>Succinivibrionaceae</taxon>
        <taxon>Succinivibrionaceae incertae sedis</taxon>
        <taxon>Candidatus Avisuccinivibrio</taxon>
    </lineage>
</organism>
<evidence type="ECO:0000256" key="1">
    <source>
        <dbReference type="ARBA" id="ARBA00008761"/>
    </source>
</evidence>
<comment type="caution">
    <text evidence="7">The sequence shown here is derived from an EMBL/GenBank/DDBJ whole genome shotgun (WGS) entry which is preliminary data.</text>
</comment>